<dbReference type="GO" id="GO:0004534">
    <property type="term" value="F:5'-3' RNA exonuclease activity"/>
    <property type="evidence" value="ECO:0007669"/>
    <property type="project" value="TreeGrafter"/>
</dbReference>
<dbReference type="SUPFAM" id="SSF89550">
    <property type="entry name" value="PHP domain-like"/>
    <property type="match status" value="1"/>
</dbReference>
<dbReference type="Proteomes" id="UP000294575">
    <property type="component" value="Unassembled WGS sequence"/>
</dbReference>
<keyword evidence="2" id="KW-1185">Reference proteome</keyword>
<gene>
    <name evidence="1" type="ORF">DFQ45_101164</name>
</gene>
<accession>A0A4R6U257</accession>
<dbReference type="EMBL" id="SNYK01000001">
    <property type="protein sequence ID" value="TDQ40031.1"/>
    <property type="molecule type" value="Genomic_DNA"/>
</dbReference>
<name>A0A4R6U257_9GAMM</name>
<dbReference type="PANTHER" id="PTHR42924">
    <property type="entry name" value="EXONUCLEASE"/>
    <property type="match status" value="1"/>
</dbReference>
<dbReference type="InterPro" id="IPR052018">
    <property type="entry name" value="PHP_domain"/>
</dbReference>
<comment type="caution">
    <text evidence="1">The sequence shown here is derived from an EMBL/GenBank/DDBJ whole genome shotgun (WGS) entry which is preliminary data.</text>
</comment>
<organism evidence="1 2">
    <name type="scientific">Thiopseudomonas denitrificans</name>
    <dbReference type="NCBI Taxonomy" id="1501432"/>
    <lineage>
        <taxon>Bacteria</taxon>
        <taxon>Pseudomonadati</taxon>
        <taxon>Pseudomonadota</taxon>
        <taxon>Gammaproteobacteria</taxon>
        <taxon>Pseudomonadales</taxon>
        <taxon>Pseudomonadaceae</taxon>
        <taxon>Thiopseudomonas</taxon>
    </lineage>
</organism>
<dbReference type="GO" id="GO:0035312">
    <property type="term" value="F:5'-3' DNA exonuclease activity"/>
    <property type="evidence" value="ECO:0007669"/>
    <property type="project" value="TreeGrafter"/>
</dbReference>
<dbReference type="CDD" id="cd07438">
    <property type="entry name" value="PHP_HisPPase_AMP"/>
    <property type="match status" value="1"/>
</dbReference>
<proteinExistence type="predicted"/>
<dbReference type="InterPro" id="IPR016195">
    <property type="entry name" value="Pol/histidinol_Pase-like"/>
</dbReference>
<dbReference type="Gene3D" id="3.20.20.140">
    <property type="entry name" value="Metal-dependent hydrolases"/>
    <property type="match status" value="1"/>
</dbReference>
<evidence type="ECO:0000313" key="2">
    <source>
        <dbReference type="Proteomes" id="UP000294575"/>
    </source>
</evidence>
<dbReference type="AlphaFoldDB" id="A0A4R6U257"/>
<reference evidence="1 2" key="1">
    <citation type="submission" date="2019-03" db="EMBL/GenBank/DDBJ databases">
        <title>Genomic Encyclopedia of Type Strains, Phase IV (KMG-IV): sequencing the most valuable type-strain genomes for metagenomic binning, comparative biology and taxonomic classification.</title>
        <authorList>
            <person name="Goeker M."/>
        </authorList>
    </citation>
    <scope>NUCLEOTIDE SEQUENCE [LARGE SCALE GENOMIC DNA]</scope>
    <source>
        <strain evidence="1 2">DSM 28679</strain>
    </source>
</reference>
<evidence type="ECO:0008006" key="3">
    <source>
        <dbReference type="Google" id="ProtNLM"/>
    </source>
</evidence>
<dbReference type="Gene3D" id="1.10.150.650">
    <property type="match status" value="1"/>
</dbReference>
<protein>
    <recommendedName>
        <fullName evidence="3">Polymerase/histidinol phosphatase N-terminal domain-containing protein</fullName>
    </recommendedName>
</protein>
<dbReference type="PANTHER" id="PTHR42924:SF3">
    <property type="entry name" value="POLYMERASE_HISTIDINOL PHOSPHATASE N-TERMINAL DOMAIN-CONTAINING PROTEIN"/>
    <property type="match status" value="1"/>
</dbReference>
<evidence type="ECO:0000313" key="1">
    <source>
        <dbReference type="EMBL" id="TDQ40031.1"/>
    </source>
</evidence>
<sequence>MQRAHERGIRILALTDHDTLKGIGEARQACDALGMHLVNGIELSCTWAATTIHVLGYDFALDSIPLNALIRRLQDGRWQRAEKISQRLAAKGMPGCLEGARAIQAGLGEQEQPPARPHFAAYMVQAGYARDHAEAFDKWLGAGKLGDVKQFWPEFAEVMQVLGEAQAFTSLAHPYHYSFTRSKRRRLVADFAERGGHALEVSNGPQPPEQVGTLAVMAREFGLKVTAGSDFHMPRNWSELGLYRAPASDLTPLWHSFAVPDSLREPEIGVLP</sequence>